<comment type="function">
    <text evidence="6">Decapping enzyme for NAD-capped RNAs: specifically hydrolyzes the nicotinamide adenine dinucleotide (NAD) cap from a subset of RNAs by removing the entire NAD moiety from the 5'-end of an NAD-capped RNA.</text>
</comment>
<name>A0ABR2ZKA1_9AGAR</name>
<keyword evidence="6" id="KW-0539">Nucleus</keyword>
<comment type="subcellular location">
    <subcellularLocation>
        <location evidence="6">Nucleus</location>
    </subcellularLocation>
</comment>
<accession>A0ABR2ZKA1</accession>
<evidence type="ECO:0000313" key="9">
    <source>
        <dbReference type="EMBL" id="KAL0063969.1"/>
    </source>
</evidence>
<comment type="catalytic activity">
    <reaction evidence="3">
        <text>a 5'-end (N(7)-methyl 5'-triphosphoguanosine)-ribonucleoside-ribonucleotide in mRNA + H2O = a (N(7)-methyl 5'-triphosphoguanosine)-nucleoside + a 5'-end phospho-ribonucleoside in mRNA + H(+)</text>
        <dbReference type="Rhea" id="RHEA:66928"/>
        <dbReference type="Rhea" id="RHEA-COMP:15692"/>
        <dbReference type="Rhea" id="RHEA-COMP:17313"/>
        <dbReference type="ChEBI" id="CHEBI:15377"/>
        <dbReference type="ChEBI" id="CHEBI:15378"/>
        <dbReference type="ChEBI" id="CHEBI:138282"/>
        <dbReference type="ChEBI" id="CHEBI:172876"/>
        <dbReference type="ChEBI" id="CHEBI:172877"/>
    </reaction>
    <physiologicalReaction direction="left-to-right" evidence="3">
        <dbReference type="Rhea" id="RHEA:66929"/>
    </physiologicalReaction>
</comment>
<organism evidence="8 10">
    <name type="scientific">Marasmius tenuissimus</name>
    <dbReference type="NCBI Taxonomy" id="585030"/>
    <lineage>
        <taxon>Eukaryota</taxon>
        <taxon>Fungi</taxon>
        <taxon>Dikarya</taxon>
        <taxon>Basidiomycota</taxon>
        <taxon>Agaricomycotina</taxon>
        <taxon>Agaricomycetes</taxon>
        <taxon>Agaricomycetidae</taxon>
        <taxon>Agaricales</taxon>
        <taxon>Marasmiineae</taxon>
        <taxon>Marasmiaceae</taxon>
        <taxon>Marasmius</taxon>
    </lineage>
</organism>
<keyword evidence="6" id="KW-0694">RNA-binding</keyword>
<reference evidence="8 10" key="1">
    <citation type="submission" date="2024-05" db="EMBL/GenBank/DDBJ databases">
        <title>A draft genome resource for the thread blight pathogen Marasmius tenuissimus strain MS-2.</title>
        <authorList>
            <person name="Yulfo-Soto G.E."/>
            <person name="Baruah I.K."/>
            <person name="Amoako-Attah I."/>
            <person name="Bukari Y."/>
            <person name="Meinhardt L.W."/>
            <person name="Bailey B.A."/>
            <person name="Cohen S.P."/>
        </authorList>
    </citation>
    <scope>NUCLEOTIDE SEQUENCE [LARGE SCALE GENOMIC DNA]</scope>
    <source>
        <strain evidence="8 10">MS-2</strain>
    </source>
</reference>
<dbReference type="Pfam" id="PF08652">
    <property type="entry name" value="RAI1"/>
    <property type="match status" value="1"/>
</dbReference>
<evidence type="ECO:0000313" key="8">
    <source>
        <dbReference type="EMBL" id="KAL0061441.1"/>
    </source>
</evidence>
<evidence type="ECO:0000313" key="10">
    <source>
        <dbReference type="Proteomes" id="UP001437256"/>
    </source>
</evidence>
<dbReference type="InterPro" id="IPR013961">
    <property type="entry name" value="RAI1"/>
</dbReference>
<evidence type="ECO:0000256" key="4">
    <source>
        <dbReference type="ARBA" id="ARBA00044692"/>
    </source>
</evidence>
<dbReference type="EMBL" id="JBBXMP010000135">
    <property type="protein sequence ID" value="KAL0061441.1"/>
    <property type="molecule type" value="Genomic_DNA"/>
</dbReference>
<evidence type="ECO:0000259" key="7">
    <source>
        <dbReference type="Pfam" id="PF08652"/>
    </source>
</evidence>
<evidence type="ECO:0000256" key="5">
    <source>
        <dbReference type="ARBA" id="ARBA00048124"/>
    </source>
</evidence>
<evidence type="ECO:0000256" key="6">
    <source>
        <dbReference type="RuleBase" id="RU367113"/>
    </source>
</evidence>
<dbReference type="EMBL" id="JBBXMP010000070">
    <property type="protein sequence ID" value="KAL0063969.1"/>
    <property type="molecule type" value="Genomic_DNA"/>
</dbReference>
<comment type="similarity">
    <text evidence="2 6">Belongs to the DXO/Dom3Z family.</text>
</comment>
<gene>
    <name evidence="9" type="ORF">AAF712_009159</name>
    <name evidence="8" type="ORF">AAF712_011735</name>
</gene>
<comment type="catalytic activity">
    <reaction evidence="5">
        <text>a 5'-end NAD(+)-phospho-ribonucleoside in mRNA + H2O = a 5'-end phospho-ribonucleoside in mRNA + NAD(+) + H(+)</text>
        <dbReference type="Rhea" id="RHEA:60880"/>
        <dbReference type="Rhea" id="RHEA-COMP:15692"/>
        <dbReference type="Rhea" id="RHEA-COMP:15698"/>
        <dbReference type="ChEBI" id="CHEBI:15377"/>
        <dbReference type="ChEBI" id="CHEBI:15378"/>
        <dbReference type="ChEBI" id="CHEBI:57540"/>
        <dbReference type="ChEBI" id="CHEBI:138282"/>
        <dbReference type="ChEBI" id="CHEBI:144029"/>
    </reaction>
    <physiologicalReaction direction="left-to-right" evidence="5">
        <dbReference type="Rhea" id="RHEA:60881"/>
    </physiologicalReaction>
</comment>
<comment type="cofactor">
    <cofactor evidence="1 6">
        <name>a divalent metal cation</name>
        <dbReference type="ChEBI" id="CHEBI:60240"/>
    </cofactor>
</comment>
<evidence type="ECO:0000256" key="1">
    <source>
        <dbReference type="ARBA" id="ARBA00001968"/>
    </source>
</evidence>
<keyword evidence="6" id="KW-0378">Hydrolase</keyword>
<evidence type="ECO:0000256" key="3">
    <source>
        <dbReference type="ARBA" id="ARBA00044676"/>
    </source>
</evidence>
<evidence type="ECO:0000256" key="2">
    <source>
        <dbReference type="ARBA" id="ARBA00006562"/>
    </source>
</evidence>
<keyword evidence="6" id="KW-0540">Nuclease</keyword>
<dbReference type="PANTHER" id="PTHR12395">
    <property type="entry name" value="DOM-3 RELATED"/>
    <property type="match status" value="1"/>
</dbReference>
<protein>
    <recommendedName>
        <fullName evidence="6">Decapping nuclease</fullName>
        <ecNumber evidence="6">3.6.1.-</ecNumber>
    </recommendedName>
</protein>
<comment type="caution">
    <text evidence="8">The sequence shown here is derived from an EMBL/GenBank/DDBJ whole genome shotgun (WGS) entry which is preliminary data.</text>
</comment>
<keyword evidence="10" id="KW-1185">Reference proteome</keyword>
<keyword evidence="6" id="KW-0547">Nucleotide-binding</keyword>
<dbReference type="InterPro" id="IPR039039">
    <property type="entry name" value="RAI1-like_fam"/>
</dbReference>
<comment type="catalytic activity">
    <reaction evidence="4">
        <text>a 5'-end triphospho-ribonucleoside in mRNA + H2O = a 5'-end phospho-ribonucleoside in mRNA + diphosphate + H(+)</text>
        <dbReference type="Rhea" id="RHEA:78683"/>
        <dbReference type="Rhea" id="RHEA-COMP:15692"/>
        <dbReference type="Rhea" id="RHEA-COMP:17164"/>
        <dbReference type="ChEBI" id="CHEBI:15377"/>
        <dbReference type="ChEBI" id="CHEBI:15378"/>
        <dbReference type="ChEBI" id="CHEBI:33019"/>
        <dbReference type="ChEBI" id="CHEBI:138282"/>
        <dbReference type="ChEBI" id="CHEBI:167618"/>
    </reaction>
    <physiologicalReaction direction="left-to-right" evidence="4">
        <dbReference type="Rhea" id="RHEA:78684"/>
    </physiologicalReaction>
</comment>
<dbReference type="EC" id="3.6.1.-" evidence="6"/>
<proteinExistence type="inferred from homology"/>
<dbReference type="PANTHER" id="PTHR12395:SF9">
    <property type="entry name" value="DECAPPING AND EXORIBONUCLEASE PROTEIN"/>
    <property type="match status" value="1"/>
</dbReference>
<dbReference type="Proteomes" id="UP001437256">
    <property type="component" value="Unassembled WGS sequence"/>
</dbReference>
<sequence length="360" mass="40676">MSSSIPSTSNPAGPLIQQLGDCRFIAHIKTQEDGSFEVNSTTPIRIFPSSNESLLLDLGPAVRGIQKRRPFRFFQHPKHLDSIVGGCLESENVHFMRETNVVVTWRGVLTKIFLGEAITLHVSYIDGRMYMEEEDPKPERRTHQYDLTNAVGMAFEDVYTHPLASNTRTDQSGRDVDHQWGNIVMRTLGDLNLIFCGEVDAVKDGIGNGHPDDWFDRRVELKSKSAQSKSPINKAKWHMQSALLGVPEIYVGYRDNALRITQTRTIRTADLKPGTYESNIHRGYEVLSSLRSILEEKVREGGQVDDVVWKVTVKKGSITGIVQLDETQTNRVKRRREDPQKPIERVGIVPRDMVASLRSV</sequence>
<keyword evidence="6" id="KW-0479">Metal-binding</keyword>
<feature type="domain" description="RAI1-like" evidence="7">
    <location>
        <begin position="76"/>
        <end position="328"/>
    </location>
</feature>